<dbReference type="GeneID" id="37219158"/>
<evidence type="ECO:0000313" key="1">
    <source>
        <dbReference type="EMBL" id="RAL04815.1"/>
    </source>
</evidence>
<dbReference type="PANTHER" id="PTHR48419:SF1">
    <property type="entry name" value="SULFOTRANSFERASE DOMAIN-CONTAINING PROTEIN"/>
    <property type="match status" value="1"/>
</dbReference>
<name>A0A395HCD7_9EURO</name>
<gene>
    <name evidence="1" type="ORF">BO80DRAFT_209449</name>
</gene>
<organism evidence="1 2">
    <name type="scientific">Aspergillus ibericus CBS 121593</name>
    <dbReference type="NCBI Taxonomy" id="1448316"/>
    <lineage>
        <taxon>Eukaryota</taxon>
        <taxon>Fungi</taxon>
        <taxon>Dikarya</taxon>
        <taxon>Ascomycota</taxon>
        <taxon>Pezizomycotina</taxon>
        <taxon>Eurotiomycetes</taxon>
        <taxon>Eurotiomycetidae</taxon>
        <taxon>Eurotiales</taxon>
        <taxon>Aspergillaceae</taxon>
        <taxon>Aspergillus</taxon>
        <taxon>Aspergillus subgen. Circumdati</taxon>
    </lineage>
</organism>
<dbReference type="Proteomes" id="UP000249402">
    <property type="component" value="Unassembled WGS sequence"/>
</dbReference>
<dbReference type="OrthoDB" id="3650366at2759"/>
<dbReference type="VEuPathDB" id="FungiDB:BO80DRAFT_209449"/>
<dbReference type="SUPFAM" id="SSF52540">
    <property type="entry name" value="P-loop containing nucleoside triphosphate hydrolases"/>
    <property type="match status" value="1"/>
</dbReference>
<sequence>MTVTSPKRVLLVSIPRSASHLLLKILDIHNQPNVLTNEEGGYFFFPAFIPAVRGGYLDKPLDQWSDPEKQAVKESFDACVERLEGFSARARESKKIMFTKEHAYWFINPAALHEMATGIEDRELFETFRLRVSETYGSQTFSPANKTVLPDEYLRSWQLAFIIRHPALAWPSMYRAMAKISKIGGMDDKEIRSVWSTNMTLRWSRMVYEWALEQGDSPAILDADDVTHNPLAVARFCELTGMDKDALKFEWSNAGIKENGPSVGNEDEKALDMRHRINAIMLSTVESSSGIIKDKTPKTVDIAVEVENWRAEFGDEITELIEKAVIESMPDYEYLKARRITG</sequence>
<reference evidence="1 2" key="1">
    <citation type="submission" date="2018-02" db="EMBL/GenBank/DDBJ databases">
        <title>The genomes of Aspergillus section Nigri reveals drivers in fungal speciation.</title>
        <authorList>
            <consortium name="DOE Joint Genome Institute"/>
            <person name="Vesth T.C."/>
            <person name="Nybo J."/>
            <person name="Theobald S."/>
            <person name="Brandl J."/>
            <person name="Frisvad J.C."/>
            <person name="Nielsen K.F."/>
            <person name="Lyhne E.K."/>
            <person name="Kogle M.E."/>
            <person name="Kuo A."/>
            <person name="Riley R."/>
            <person name="Clum A."/>
            <person name="Nolan M."/>
            <person name="Lipzen A."/>
            <person name="Salamov A."/>
            <person name="Henrissat B."/>
            <person name="Wiebenga A."/>
            <person name="De vries R.P."/>
            <person name="Grigoriev I.V."/>
            <person name="Mortensen U.H."/>
            <person name="Andersen M.R."/>
            <person name="Baker S.E."/>
        </authorList>
    </citation>
    <scope>NUCLEOTIDE SEQUENCE [LARGE SCALE GENOMIC DNA]</scope>
    <source>
        <strain evidence="1 2">CBS 121593</strain>
    </source>
</reference>
<dbReference type="InterPro" id="IPR053226">
    <property type="entry name" value="Pyrrolopyrazine_biosynth_F"/>
</dbReference>
<keyword evidence="2" id="KW-1185">Reference proteome</keyword>
<dbReference type="RefSeq" id="XP_025579142.1">
    <property type="nucleotide sequence ID" value="XM_025714293.1"/>
</dbReference>
<dbReference type="InterPro" id="IPR027417">
    <property type="entry name" value="P-loop_NTPase"/>
</dbReference>
<evidence type="ECO:0000313" key="2">
    <source>
        <dbReference type="Proteomes" id="UP000249402"/>
    </source>
</evidence>
<protein>
    <recommendedName>
        <fullName evidence="3">Sulfotransferase family protein</fullName>
    </recommendedName>
</protein>
<dbReference type="EMBL" id="KZ824423">
    <property type="protein sequence ID" value="RAL04815.1"/>
    <property type="molecule type" value="Genomic_DNA"/>
</dbReference>
<evidence type="ECO:0008006" key="3">
    <source>
        <dbReference type="Google" id="ProtNLM"/>
    </source>
</evidence>
<dbReference type="AlphaFoldDB" id="A0A395HCD7"/>
<dbReference type="PANTHER" id="PTHR48419">
    <property type="entry name" value="SULFOTRANSFERASE DOMAIN-CONTAINING PROTEIN"/>
    <property type="match status" value="1"/>
</dbReference>
<proteinExistence type="predicted"/>
<dbReference type="Gene3D" id="3.40.50.300">
    <property type="entry name" value="P-loop containing nucleotide triphosphate hydrolases"/>
    <property type="match status" value="1"/>
</dbReference>
<dbReference type="STRING" id="1448316.A0A395HCD7"/>
<accession>A0A395HCD7</accession>